<feature type="region of interest" description="Disordered" evidence="1">
    <location>
        <begin position="36"/>
        <end position="64"/>
    </location>
</feature>
<evidence type="ECO:0000313" key="3">
    <source>
        <dbReference type="Proteomes" id="UP001642484"/>
    </source>
</evidence>
<keyword evidence="3" id="KW-1185">Reference proteome</keyword>
<feature type="region of interest" description="Disordered" evidence="1">
    <location>
        <begin position="154"/>
        <end position="398"/>
    </location>
</feature>
<feature type="compositionally biased region" description="Basic and acidic residues" evidence="1">
    <location>
        <begin position="248"/>
        <end position="268"/>
    </location>
</feature>
<feature type="compositionally biased region" description="Basic and acidic residues" evidence="1">
    <location>
        <begin position="213"/>
        <end position="225"/>
    </location>
</feature>
<accession>A0ABP0I7J5</accession>
<feature type="compositionally biased region" description="Low complexity" evidence="1">
    <location>
        <begin position="51"/>
        <end position="63"/>
    </location>
</feature>
<dbReference type="Proteomes" id="UP001642484">
    <property type="component" value="Unassembled WGS sequence"/>
</dbReference>
<feature type="compositionally biased region" description="Basic residues" evidence="1">
    <location>
        <begin position="285"/>
        <end position="295"/>
    </location>
</feature>
<organism evidence="2 3">
    <name type="scientific">Durusdinium trenchii</name>
    <dbReference type="NCBI Taxonomy" id="1381693"/>
    <lineage>
        <taxon>Eukaryota</taxon>
        <taxon>Sar</taxon>
        <taxon>Alveolata</taxon>
        <taxon>Dinophyceae</taxon>
        <taxon>Suessiales</taxon>
        <taxon>Symbiodiniaceae</taxon>
        <taxon>Durusdinium</taxon>
    </lineage>
</organism>
<protein>
    <submittedName>
        <fullName evidence="2">Uncharacterized protein</fullName>
    </submittedName>
</protein>
<feature type="region of interest" description="Disordered" evidence="1">
    <location>
        <begin position="414"/>
        <end position="434"/>
    </location>
</feature>
<feature type="compositionally biased region" description="Basic and acidic residues" evidence="1">
    <location>
        <begin position="373"/>
        <end position="385"/>
    </location>
</feature>
<evidence type="ECO:0000256" key="1">
    <source>
        <dbReference type="SAM" id="MobiDB-lite"/>
    </source>
</evidence>
<dbReference type="EMBL" id="CAXAMN010002058">
    <property type="protein sequence ID" value="CAK8997552.1"/>
    <property type="molecule type" value="Genomic_DNA"/>
</dbReference>
<evidence type="ECO:0000313" key="2">
    <source>
        <dbReference type="EMBL" id="CAK8997552.1"/>
    </source>
</evidence>
<name>A0ABP0I7J5_9DINO</name>
<gene>
    <name evidence="2" type="ORF">CCMP2556_LOCUS4897</name>
</gene>
<reference evidence="2 3" key="1">
    <citation type="submission" date="2024-02" db="EMBL/GenBank/DDBJ databases">
        <authorList>
            <person name="Chen Y."/>
            <person name="Shah S."/>
            <person name="Dougan E. K."/>
            <person name="Thang M."/>
            <person name="Chan C."/>
        </authorList>
    </citation>
    <scope>NUCLEOTIDE SEQUENCE [LARGE SCALE GENOMIC DNA]</scope>
</reference>
<comment type="caution">
    <text evidence="2">The sequence shown here is derived from an EMBL/GenBank/DDBJ whole genome shotgun (WGS) entry which is preliminary data.</text>
</comment>
<feature type="compositionally biased region" description="Basic and acidic residues" evidence="1">
    <location>
        <begin position="356"/>
        <end position="365"/>
    </location>
</feature>
<feature type="compositionally biased region" description="Polar residues" evidence="1">
    <location>
        <begin position="416"/>
        <end position="434"/>
    </location>
</feature>
<proteinExistence type="predicted"/>
<feature type="compositionally biased region" description="Basic and acidic residues" evidence="1">
    <location>
        <begin position="324"/>
        <end position="343"/>
    </location>
</feature>
<sequence>MNTLKHSAPVVQLALNHQRWLMMGIPATFADLAVPPNSGRPTLTPRSEPLTSPSPVTRTSPSPELDREALLAWREALRCELARKQAERSAAAAAALLAHDGGPASASGSYVDQLVTLPMEIDSRDPVTQETVDPDSKTLELAAVVAGEIPTQASGLESPALKTPEALPPVSHGKEAEPINAAPSQKPELDAEAAIQPPPAKAAKLSANGGESSKPDEPKEPDLLHMKAPLVRRSDQLGKVVDVTGNDGDDHSREDQAKVEAEEAKSEAEEPTPDQPSASSGGRGGKGRGRGKGKSKAQTTNAPEVVDVDKADASAKATRKRGKGKAEKDENASKVQKTEKGKSSDAAQGGEAVDGQGKREGEKAPKTTRGRAKQAEKKDSPEQKDSATGGSEQPKEVRPLLPAIRAWCCEVASHPRSLQHQDQAAHQVSLEDSG</sequence>